<dbReference type="Gene3D" id="1.10.510.10">
    <property type="entry name" value="Transferase(Phosphotransferase) domain 1"/>
    <property type="match status" value="1"/>
</dbReference>
<dbReference type="RefSeq" id="WP_149109945.1">
    <property type="nucleotide sequence ID" value="NZ_CP042425.1"/>
</dbReference>
<dbReference type="OrthoDB" id="6111975at2"/>
<dbReference type="PROSITE" id="PS50011">
    <property type="entry name" value="PROTEIN_KINASE_DOM"/>
    <property type="match status" value="1"/>
</dbReference>
<evidence type="ECO:0000256" key="5">
    <source>
        <dbReference type="PROSITE-ProRule" id="PRU10141"/>
    </source>
</evidence>
<dbReference type="PROSITE" id="PS00107">
    <property type="entry name" value="PROTEIN_KINASE_ATP"/>
    <property type="match status" value="1"/>
</dbReference>
<dbReference type="Gene3D" id="3.30.200.20">
    <property type="entry name" value="Phosphorylase Kinase, domain 1"/>
    <property type="match status" value="1"/>
</dbReference>
<dbReference type="GO" id="GO:0004674">
    <property type="term" value="F:protein serine/threonine kinase activity"/>
    <property type="evidence" value="ECO:0007669"/>
    <property type="project" value="UniProtKB-KW"/>
</dbReference>
<feature type="region of interest" description="Disordered" evidence="6">
    <location>
        <begin position="500"/>
        <end position="543"/>
    </location>
</feature>
<keyword evidence="7" id="KW-0472">Membrane</keyword>
<keyword evidence="7" id="KW-1133">Transmembrane helix</keyword>
<keyword evidence="9" id="KW-0723">Serine/threonine-protein kinase</keyword>
<dbReference type="InterPro" id="IPR016187">
    <property type="entry name" value="CTDL_fold"/>
</dbReference>
<dbReference type="SUPFAM" id="SSF56112">
    <property type="entry name" value="Protein kinase-like (PK-like)"/>
    <property type="match status" value="1"/>
</dbReference>
<dbReference type="Pfam" id="PF00069">
    <property type="entry name" value="Pkinase"/>
    <property type="match status" value="1"/>
</dbReference>
<dbReference type="KEGG" id="lrs:PX52LOC_02007"/>
<evidence type="ECO:0000313" key="9">
    <source>
        <dbReference type="EMBL" id="QEL15099.1"/>
    </source>
</evidence>
<dbReference type="SUPFAM" id="SSF56436">
    <property type="entry name" value="C-type lectin-like"/>
    <property type="match status" value="1"/>
</dbReference>
<dbReference type="Gene3D" id="3.90.1580.10">
    <property type="entry name" value="paralog of FGE (formylglycine-generating enzyme)"/>
    <property type="match status" value="1"/>
</dbReference>
<evidence type="ECO:0000313" key="10">
    <source>
        <dbReference type="Proteomes" id="UP000324974"/>
    </source>
</evidence>
<dbReference type="SMART" id="SM00220">
    <property type="entry name" value="S_TKc"/>
    <property type="match status" value="1"/>
</dbReference>
<dbReference type="PANTHER" id="PTHR43289">
    <property type="entry name" value="MITOGEN-ACTIVATED PROTEIN KINASE KINASE KINASE 20-RELATED"/>
    <property type="match status" value="1"/>
</dbReference>
<dbReference type="InterPro" id="IPR017441">
    <property type="entry name" value="Protein_kinase_ATP_BS"/>
</dbReference>
<keyword evidence="3 9" id="KW-0418">Kinase</keyword>
<keyword evidence="4 5" id="KW-0067">ATP-binding</keyword>
<keyword evidence="2 5" id="KW-0547">Nucleotide-binding</keyword>
<evidence type="ECO:0000256" key="6">
    <source>
        <dbReference type="SAM" id="MobiDB-lite"/>
    </source>
</evidence>
<evidence type="ECO:0000259" key="8">
    <source>
        <dbReference type="PROSITE" id="PS50011"/>
    </source>
</evidence>
<dbReference type="PANTHER" id="PTHR43289:SF6">
    <property type="entry name" value="SERINE_THREONINE-PROTEIN KINASE NEKL-3"/>
    <property type="match status" value="1"/>
</dbReference>
<feature type="transmembrane region" description="Helical" evidence="7">
    <location>
        <begin position="389"/>
        <end position="410"/>
    </location>
</feature>
<keyword evidence="1" id="KW-0808">Transferase</keyword>
<feature type="compositionally biased region" description="Polar residues" evidence="6">
    <location>
        <begin position="500"/>
        <end position="510"/>
    </location>
</feature>
<feature type="region of interest" description="Disordered" evidence="6">
    <location>
        <begin position="357"/>
        <end position="382"/>
    </location>
</feature>
<dbReference type="InterPro" id="IPR005532">
    <property type="entry name" value="SUMF_dom"/>
</dbReference>
<dbReference type="InterPro" id="IPR011009">
    <property type="entry name" value="Kinase-like_dom_sf"/>
</dbReference>
<evidence type="ECO:0000256" key="4">
    <source>
        <dbReference type="ARBA" id="ARBA00022840"/>
    </source>
</evidence>
<dbReference type="AlphaFoldDB" id="A0A5C1A759"/>
<sequence length="841" mass="91211">MAIRVQCPSPACGAACTGADKINGRNVKCPKCGLTFIAHATLDGQGDTKRNGRIAIENPFPSLPAEFGRYRVLRLLGQGGMGAVYLATDSQLGRDVALKIPFFGVSDGNRAERFIREAQSAAVLKHPNICTVYDAGTINGRPFITMEYIPGSSLDSEIDPDSPMPERRVAEIVRKVAVAIDHAHKKGTVHRDLKPANVVMTADGEPVVMDFGLAMRIGGADHAGVNQPKLTHDGGVLGTPSYMSPEQLKGVGVGPSSDIYSLGVVMFELLTGQTPYTGSFIAIASQILSGPVPTVRGLLANIDPRLEEICRKAMSREVTSRFPNMSEMAKALDQYLNPPVMSAEVISAVALPGVTPRTVPSDPESASAFSEIDVPSRPRRRNTNKNRRLVGIAISIVALIGVAWLANVVLRVETSNGTLIVEISDPEIEARIKDGKVILTGADGKTRYTLAPSDREKKITAGAYGIRVEGADGLTLDTSQFTLKKGGIVTVRVSATSKAVANSAPSTLESNTEKVASKTAPRPVGPPSSEPGTLNGTNEKTESFDWKGEQRTRIVRTLKCGNTTMDFVKIPKGGFLMGLKNDSARPSEGTSQHRVTFTKDLWVAKYPVTLGQFREFVSLENYLSAYEAKSLAANGYDRTSKKFVYRKLDYSWKSVGWLQTDRHPVVNVTWDDAVAFGKWLSKDTKMSLRLLTEPEYEYANRGGQETRYFTGDDPSSTEGYANMADQSALKAWSSPGASSHDDGEPFTSPVGKFKANPFGLYDMTGNVWCWCADEYRASLNTLGDVTDPTVIHGSPRSERAMRGGSFYSSRDWCKVGDRMGRPHDMANADFGFRLCFSSEPE</sequence>
<keyword evidence="10" id="KW-1185">Reference proteome</keyword>
<dbReference type="Proteomes" id="UP000324974">
    <property type="component" value="Chromosome"/>
</dbReference>
<reference evidence="10" key="1">
    <citation type="submission" date="2019-08" db="EMBL/GenBank/DDBJ databases">
        <title>Limnoglobus roseus gen. nov., sp. nov., a novel freshwater planctomycete with a giant genome from the family Gemmataceae.</title>
        <authorList>
            <person name="Kulichevskaya I.S."/>
            <person name="Naumoff D.G."/>
            <person name="Miroshnikov K."/>
            <person name="Ivanova A."/>
            <person name="Philippov D.A."/>
            <person name="Hakobyan A."/>
            <person name="Rijpstra I.C."/>
            <person name="Sinninghe Damste J.S."/>
            <person name="Liesack W."/>
            <person name="Dedysh S.N."/>
        </authorList>
    </citation>
    <scope>NUCLEOTIDE SEQUENCE [LARGE SCALE GENOMIC DNA]</scope>
    <source>
        <strain evidence="10">PX52</strain>
    </source>
</reference>
<dbReference type="GO" id="GO:0005524">
    <property type="term" value="F:ATP binding"/>
    <property type="evidence" value="ECO:0007669"/>
    <property type="project" value="UniProtKB-UniRule"/>
</dbReference>
<dbReference type="CDD" id="cd14014">
    <property type="entry name" value="STKc_PknB_like"/>
    <property type="match status" value="1"/>
</dbReference>
<dbReference type="EMBL" id="CP042425">
    <property type="protein sequence ID" value="QEL15099.1"/>
    <property type="molecule type" value="Genomic_DNA"/>
</dbReference>
<keyword evidence="7" id="KW-0812">Transmembrane</keyword>
<dbReference type="InterPro" id="IPR042095">
    <property type="entry name" value="SUMF_sf"/>
</dbReference>
<evidence type="ECO:0000256" key="1">
    <source>
        <dbReference type="ARBA" id="ARBA00022679"/>
    </source>
</evidence>
<evidence type="ECO:0000256" key="2">
    <source>
        <dbReference type="ARBA" id="ARBA00022741"/>
    </source>
</evidence>
<gene>
    <name evidence="9" type="ORF">PX52LOC_02007</name>
</gene>
<organism evidence="9 10">
    <name type="scientific">Limnoglobus roseus</name>
    <dbReference type="NCBI Taxonomy" id="2598579"/>
    <lineage>
        <taxon>Bacteria</taxon>
        <taxon>Pseudomonadati</taxon>
        <taxon>Planctomycetota</taxon>
        <taxon>Planctomycetia</taxon>
        <taxon>Gemmatales</taxon>
        <taxon>Gemmataceae</taxon>
        <taxon>Limnoglobus</taxon>
    </lineage>
</organism>
<evidence type="ECO:0000256" key="7">
    <source>
        <dbReference type="SAM" id="Phobius"/>
    </source>
</evidence>
<name>A0A5C1A759_9BACT</name>
<feature type="binding site" evidence="5">
    <location>
        <position position="99"/>
    </location>
    <ligand>
        <name>ATP</name>
        <dbReference type="ChEBI" id="CHEBI:30616"/>
    </ligand>
</feature>
<feature type="domain" description="Protein kinase" evidence="8">
    <location>
        <begin position="70"/>
        <end position="336"/>
    </location>
</feature>
<evidence type="ECO:0000256" key="3">
    <source>
        <dbReference type="ARBA" id="ARBA00022777"/>
    </source>
</evidence>
<accession>A0A5C1A759</accession>
<dbReference type="InterPro" id="IPR000719">
    <property type="entry name" value="Prot_kinase_dom"/>
</dbReference>
<protein>
    <submittedName>
        <fullName evidence="9">Serine/threonine protein kinase</fullName>
    </submittedName>
</protein>
<proteinExistence type="predicted"/>
<dbReference type="Pfam" id="PF03781">
    <property type="entry name" value="FGE-sulfatase"/>
    <property type="match status" value="1"/>
</dbReference>